<keyword evidence="2" id="KW-1133">Transmembrane helix</keyword>
<feature type="transmembrane region" description="Helical" evidence="2">
    <location>
        <begin position="179"/>
        <end position="200"/>
    </location>
</feature>
<evidence type="ECO:0000313" key="4">
    <source>
        <dbReference type="EMBL" id="CRZ11986.1"/>
    </source>
</evidence>
<evidence type="ECO:0000256" key="3">
    <source>
        <dbReference type="SAM" id="SignalP"/>
    </source>
</evidence>
<keyword evidence="2" id="KW-0812">Transmembrane</keyword>
<reference evidence="4" key="1">
    <citation type="submission" date="2015-04" db="EMBL/GenBank/DDBJ databases">
        <title>The genome sequence of the plant pathogenic Rhizarian Plasmodiophora brassicae reveals insights in its biotrophic life cycle and the origin of chitin synthesis.</title>
        <authorList>
            <person name="Schwelm A."/>
            <person name="Fogelqvist J."/>
            <person name="Knaust A."/>
            <person name="Julke S."/>
            <person name="Lilja T."/>
            <person name="Dhandapani V."/>
            <person name="Bonilla-Rosso G."/>
            <person name="Karlsson M."/>
            <person name="Shevchenko A."/>
            <person name="Choi S.R."/>
            <person name="Kim H.G."/>
            <person name="Park J.Y."/>
            <person name="Lim Y.P."/>
            <person name="Ludwig-Muller J."/>
            <person name="Dixelius C."/>
        </authorList>
    </citation>
    <scope>NUCLEOTIDE SEQUENCE</scope>
    <source>
        <tissue evidence="4">Potato root galls</tissue>
    </source>
</reference>
<name>A0A0H5RDZ9_9EUKA</name>
<sequence length="275" mass="30465">FVSHALISHTIMAALLLVVVSLVLSSHADKIEWSSTTVDARPHVKAILPVQREILPRWPVDSLTISIDVARSHSGIGLQPVLVLDLLHDPVCSDLTKNGTAYIPITQKLPIASATFDIHSRNRTVIKSDRLTNWIKDMCVVVRPLGYDIGMRVSADAWAKRLNVQVGVHFDEAARRYNAIILGIISTALTIVMAAVMLDWHQRRQLQPMKAIAIEGYSSSDSDSEDDDDDYESEDNEGESDDDSQISTEFDKNDDYDLISISSQESGSSKPVRVM</sequence>
<feature type="non-terminal residue" evidence="4">
    <location>
        <position position="1"/>
    </location>
</feature>
<feature type="compositionally biased region" description="Low complexity" evidence="1">
    <location>
        <begin position="260"/>
        <end position="269"/>
    </location>
</feature>
<feature type="region of interest" description="Disordered" evidence="1">
    <location>
        <begin position="216"/>
        <end position="275"/>
    </location>
</feature>
<dbReference type="EMBL" id="HACM01011544">
    <property type="protein sequence ID" value="CRZ11986.1"/>
    <property type="molecule type" value="Transcribed_RNA"/>
</dbReference>
<feature type="chain" id="PRO_5005223175" evidence="3">
    <location>
        <begin position="29"/>
        <end position="275"/>
    </location>
</feature>
<feature type="signal peptide" evidence="3">
    <location>
        <begin position="1"/>
        <end position="28"/>
    </location>
</feature>
<organism evidence="4">
    <name type="scientific">Spongospora subterranea</name>
    <dbReference type="NCBI Taxonomy" id="70186"/>
    <lineage>
        <taxon>Eukaryota</taxon>
        <taxon>Sar</taxon>
        <taxon>Rhizaria</taxon>
        <taxon>Endomyxa</taxon>
        <taxon>Phytomyxea</taxon>
        <taxon>Plasmodiophorida</taxon>
        <taxon>Plasmodiophoridae</taxon>
        <taxon>Spongospora</taxon>
    </lineage>
</organism>
<evidence type="ECO:0000256" key="1">
    <source>
        <dbReference type="SAM" id="MobiDB-lite"/>
    </source>
</evidence>
<feature type="compositionally biased region" description="Acidic residues" evidence="1">
    <location>
        <begin position="222"/>
        <end position="244"/>
    </location>
</feature>
<keyword evidence="3" id="KW-0732">Signal</keyword>
<evidence type="ECO:0000256" key="2">
    <source>
        <dbReference type="SAM" id="Phobius"/>
    </source>
</evidence>
<accession>A0A0H5RDZ9</accession>
<protein>
    <submittedName>
        <fullName evidence="4">Uncharacterized protein</fullName>
    </submittedName>
</protein>
<keyword evidence="2" id="KW-0472">Membrane</keyword>
<proteinExistence type="predicted"/>
<dbReference type="AlphaFoldDB" id="A0A0H5RDZ9"/>